<dbReference type="InterPro" id="IPR015424">
    <property type="entry name" value="PyrdxlP-dep_Trfase"/>
</dbReference>
<evidence type="ECO:0000313" key="2">
    <source>
        <dbReference type="EMBL" id="TWP48812.1"/>
    </source>
</evidence>
<protein>
    <submittedName>
        <fullName evidence="2">Aminotransferase class V-fold PLP-dependent enzyme</fullName>
    </submittedName>
</protein>
<accession>A0A563EN60</accession>
<dbReference type="Pfam" id="PF00266">
    <property type="entry name" value="Aminotran_5"/>
    <property type="match status" value="1"/>
</dbReference>
<dbReference type="InterPro" id="IPR015422">
    <property type="entry name" value="PyrdxlP-dep_Trfase_small"/>
</dbReference>
<proteinExistence type="predicted"/>
<dbReference type="InterPro" id="IPR000192">
    <property type="entry name" value="Aminotrans_V_dom"/>
</dbReference>
<dbReference type="AlphaFoldDB" id="A0A563EN60"/>
<organism evidence="2 3">
    <name type="scientific">Lentzea tibetensis</name>
    <dbReference type="NCBI Taxonomy" id="2591470"/>
    <lineage>
        <taxon>Bacteria</taxon>
        <taxon>Bacillati</taxon>
        <taxon>Actinomycetota</taxon>
        <taxon>Actinomycetes</taxon>
        <taxon>Pseudonocardiales</taxon>
        <taxon>Pseudonocardiaceae</taxon>
        <taxon>Lentzea</taxon>
    </lineage>
</organism>
<dbReference type="Gene3D" id="3.40.640.10">
    <property type="entry name" value="Type I PLP-dependent aspartate aminotransferase-like (Major domain)"/>
    <property type="match status" value="1"/>
</dbReference>
<keyword evidence="2" id="KW-0808">Transferase</keyword>
<dbReference type="PANTHER" id="PTHR43586">
    <property type="entry name" value="CYSTEINE DESULFURASE"/>
    <property type="match status" value="1"/>
</dbReference>
<dbReference type="SUPFAM" id="SSF53383">
    <property type="entry name" value="PLP-dependent transferases"/>
    <property type="match status" value="1"/>
</dbReference>
<comment type="caution">
    <text evidence="2">The sequence shown here is derived from an EMBL/GenBank/DDBJ whole genome shotgun (WGS) entry which is preliminary data.</text>
</comment>
<dbReference type="GO" id="GO:0008483">
    <property type="term" value="F:transaminase activity"/>
    <property type="evidence" value="ECO:0007669"/>
    <property type="project" value="UniProtKB-KW"/>
</dbReference>
<evidence type="ECO:0000313" key="3">
    <source>
        <dbReference type="Proteomes" id="UP000316639"/>
    </source>
</evidence>
<evidence type="ECO:0000259" key="1">
    <source>
        <dbReference type="Pfam" id="PF00266"/>
    </source>
</evidence>
<dbReference type="InterPro" id="IPR015421">
    <property type="entry name" value="PyrdxlP-dep_Trfase_major"/>
</dbReference>
<dbReference type="Gene3D" id="3.90.1150.10">
    <property type="entry name" value="Aspartate Aminotransferase, domain 1"/>
    <property type="match status" value="1"/>
</dbReference>
<dbReference type="RefSeq" id="WP_146355515.1">
    <property type="nucleotide sequence ID" value="NZ_VOBR01000018.1"/>
</dbReference>
<reference evidence="2 3" key="1">
    <citation type="submission" date="2019-07" db="EMBL/GenBank/DDBJ databases">
        <title>Lentzea xizangensis sp. nov., isolated from Qinghai-Tibetan Plateau Soils.</title>
        <authorList>
            <person name="Huang J."/>
        </authorList>
    </citation>
    <scope>NUCLEOTIDE SEQUENCE [LARGE SCALE GENOMIC DNA]</scope>
    <source>
        <strain evidence="2 3">FXJ1.1311</strain>
    </source>
</reference>
<feature type="domain" description="Aminotransferase class V" evidence="1">
    <location>
        <begin position="52"/>
        <end position="356"/>
    </location>
</feature>
<keyword evidence="2" id="KW-0032">Aminotransferase</keyword>
<name>A0A563EN60_9PSEU</name>
<sequence>MTAAVFRKHFPALEQRVHLASCSIGARSSDLDDALLRMADDLSGNAWESFEREVLLARQGFAKLVGADEDQIALLPNASTGAYQAASTMEFGKRWKVVTTPVEFPSIAHVWLAQQPRGAEVVFTAEPEDYERFVDRRTRLVSVPLVSYQHGRRLPVERAVHAAEQVGAQVFVDAYQAVGVMPVDVSELDCDFLVAGASKYLPGLPGLAFLYVRDPELTDRVPQLTGWFGRVNPFAFDPTTLDFPGTASRFETGTPPVPACYAANAALGLIGALDLAEVRMHVLQLTELAASRLTGQGEQVHALPPERRGAHIGLVDPDPAALARGLASRDVTVSPRGDLVRISFHYYNNEEDVAALCDALDDVRSGR</sequence>
<gene>
    <name evidence="2" type="ORF">FKR81_26305</name>
</gene>
<dbReference type="Proteomes" id="UP000316639">
    <property type="component" value="Unassembled WGS sequence"/>
</dbReference>
<keyword evidence="3" id="KW-1185">Reference proteome</keyword>
<dbReference type="EMBL" id="VOBR01000018">
    <property type="protein sequence ID" value="TWP48812.1"/>
    <property type="molecule type" value="Genomic_DNA"/>
</dbReference>
<dbReference type="PANTHER" id="PTHR43586:SF15">
    <property type="entry name" value="BLR3095 PROTEIN"/>
    <property type="match status" value="1"/>
</dbReference>
<dbReference type="OrthoDB" id="250246at2"/>